<protein>
    <submittedName>
        <fullName evidence="3">Uncharacterized protein</fullName>
    </submittedName>
</protein>
<keyword evidence="2" id="KW-0472">Membrane</keyword>
<evidence type="ECO:0000313" key="3">
    <source>
        <dbReference type="EMBL" id="RQG97023.1"/>
    </source>
</evidence>
<sequence length="277" mass="30263">MKWRCTWCGKPHEENDPPCDNCGHNVFEEAVVRADEESGPRTVDTGTTYVWRCTDCGRDHVKNNPPCSRCHNHELEKVEQTYADVDRELETPSWLAVAKPYVPVFALIAAVAVLFATGIIPASILPGIGPPPLPDAPGEGTEAAGIDLDEAEREIHERLEAERTAGDGESRAYDDSLAAYAEYLNRAYVAIEYDDAQPDAVSPADFGADCSVTPVGGWLQTAELSITELEDEAALADEVVDRLLASEVGDDVRRGYDTEGVDLHVVDDDVYVYYATC</sequence>
<proteinExistence type="predicted"/>
<accession>A0A3N6M137</accession>
<dbReference type="EMBL" id="REGA01000002">
    <property type="protein sequence ID" value="RQG97023.1"/>
    <property type="molecule type" value="Genomic_DNA"/>
</dbReference>
<dbReference type="AlphaFoldDB" id="A0A3N6M137"/>
<organism evidence="3 4">
    <name type="scientific">Natrarchaeobius chitinivorans</name>
    <dbReference type="NCBI Taxonomy" id="1679083"/>
    <lineage>
        <taxon>Archaea</taxon>
        <taxon>Methanobacteriati</taxon>
        <taxon>Methanobacteriota</taxon>
        <taxon>Stenosarchaea group</taxon>
        <taxon>Halobacteria</taxon>
        <taxon>Halobacteriales</taxon>
        <taxon>Natrialbaceae</taxon>
        <taxon>Natrarchaeobius</taxon>
    </lineage>
</organism>
<keyword evidence="2" id="KW-0812">Transmembrane</keyword>
<keyword evidence="4" id="KW-1185">Reference proteome</keyword>
<comment type="caution">
    <text evidence="3">The sequence shown here is derived from an EMBL/GenBank/DDBJ whole genome shotgun (WGS) entry which is preliminary data.</text>
</comment>
<dbReference type="OrthoDB" id="262791at2157"/>
<reference evidence="3 4" key="1">
    <citation type="submission" date="2018-10" db="EMBL/GenBank/DDBJ databases">
        <title>Natrarchaeobius chitinivorans gen. nov., sp. nov., and Natrarchaeobius haloalkaliphilus sp. nov., alkaliphilic, chitin-utilizing haloarchaea from hypersaline alkaline lakes.</title>
        <authorList>
            <person name="Sorokin D.Y."/>
            <person name="Elcheninov A.G."/>
            <person name="Kostrikina N.A."/>
            <person name="Bale N.J."/>
            <person name="Sinninghe Damste J.S."/>
            <person name="Khijniak T.V."/>
            <person name="Kublanov I.V."/>
            <person name="Toshchakov S.V."/>
        </authorList>
    </citation>
    <scope>NUCLEOTIDE SEQUENCE [LARGE SCALE GENOMIC DNA]</scope>
    <source>
        <strain evidence="3 4">AArcht4T</strain>
    </source>
</reference>
<dbReference type="RefSeq" id="WP_124194142.1">
    <property type="nucleotide sequence ID" value="NZ_REGA01000002.1"/>
</dbReference>
<evidence type="ECO:0000256" key="1">
    <source>
        <dbReference type="SAM" id="Coils"/>
    </source>
</evidence>
<dbReference type="Proteomes" id="UP000282323">
    <property type="component" value="Unassembled WGS sequence"/>
</dbReference>
<keyword evidence="1" id="KW-0175">Coiled coil</keyword>
<feature type="transmembrane region" description="Helical" evidence="2">
    <location>
        <begin position="101"/>
        <end position="124"/>
    </location>
</feature>
<evidence type="ECO:0000313" key="4">
    <source>
        <dbReference type="Proteomes" id="UP000282323"/>
    </source>
</evidence>
<keyword evidence="2" id="KW-1133">Transmembrane helix</keyword>
<name>A0A3N6M137_NATCH</name>
<gene>
    <name evidence="3" type="ORF">EA473_02780</name>
</gene>
<evidence type="ECO:0000256" key="2">
    <source>
        <dbReference type="SAM" id="Phobius"/>
    </source>
</evidence>
<feature type="coiled-coil region" evidence="1">
    <location>
        <begin position="219"/>
        <end position="246"/>
    </location>
</feature>